<dbReference type="InterPro" id="IPR008936">
    <property type="entry name" value="Rho_GTPase_activation_prot"/>
</dbReference>
<proteinExistence type="predicted"/>
<dbReference type="PROSITE" id="PS50238">
    <property type="entry name" value="RHOGAP"/>
    <property type="match status" value="1"/>
</dbReference>
<dbReference type="EMBL" id="CAJFCJ010000002">
    <property type="protein sequence ID" value="CAD5112662.1"/>
    <property type="molecule type" value="Genomic_DNA"/>
</dbReference>
<dbReference type="Gene3D" id="1.10.555.10">
    <property type="entry name" value="Rho GTPase activation protein"/>
    <property type="match status" value="1"/>
</dbReference>
<feature type="domain" description="Rho-GAP" evidence="3">
    <location>
        <begin position="235"/>
        <end position="438"/>
    </location>
</feature>
<comment type="caution">
    <text evidence="4">The sequence shown here is derived from an EMBL/GenBank/DDBJ whole genome shotgun (WGS) entry which is preliminary data.</text>
</comment>
<keyword evidence="5" id="KW-1185">Reference proteome</keyword>
<evidence type="ECO:0000259" key="3">
    <source>
        <dbReference type="PROSITE" id="PS50238"/>
    </source>
</evidence>
<dbReference type="OrthoDB" id="27680at2759"/>
<sequence>MAMATSLNDEVDQELLKTEINHYSNTPEEYSDEDDNKTPEETVDVDAHWLHTAGFSDIVSQLTDGQDVKDDDMENITSTLTRKQADVLRKRVNSLSATLKSKSKSSTHTDVRDIFPERAEETEIKDFSSFDERSVQISGTPKNSKNDLPTITDNEESNYHIKFERSNSRKGVSDLPYCEIKDEDVTLISDLSKADVLKLHSFVFMELTAIFDDHGLNITKKKTKKKFKEFGIFGTSLQTLYDRDVKKHPDLLVPLILKQMIGFLQQKGLREEGILRVPGAMARIKQHRQVIEAKFPSGNFDWDHLDAKSSDVAGLLKQFLRELPQPLLTNEYIDAFSQVEEIKGVEAQVQALMMLFILLPDVHRNSLKLILAFLKLITENEEKNRMNLHNVSTIMAPNLFSTGKSKRDSSKPQTFQLHAATKCFKVVRLLIQYEKVWGIVPGFLLNQIRPPPTNKGFNIKKFFGRKDKSPNKTTALEEERKKKNRIKVTMGTSVSKDIHLHTGLTAGQVVEQILKEESVLSGSNLEGLKDKFLYEKGGNINCRKLNPNCRLMQAFRDNPFADWIISSKPPVS</sequence>
<dbReference type="Pfam" id="PF00620">
    <property type="entry name" value="RhoGAP"/>
    <property type="match status" value="1"/>
</dbReference>
<dbReference type="SUPFAM" id="SSF48350">
    <property type="entry name" value="GTPase activation domain, GAP"/>
    <property type="match status" value="1"/>
</dbReference>
<dbReference type="GO" id="GO:0005096">
    <property type="term" value="F:GTPase activator activity"/>
    <property type="evidence" value="ECO:0007669"/>
    <property type="project" value="UniProtKB-KW"/>
</dbReference>
<gene>
    <name evidence="4" type="ORF">DGYR_LOCUS1767</name>
</gene>
<evidence type="ECO:0000256" key="1">
    <source>
        <dbReference type="ARBA" id="ARBA00022468"/>
    </source>
</evidence>
<protein>
    <submittedName>
        <fullName evidence="4">DgyrCDS1881</fullName>
    </submittedName>
</protein>
<name>A0A7I8V8N2_9ANNE</name>
<feature type="compositionally biased region" description="Polar residues" evidence="2">
    <location>
        <begin position="135"/>
        <end position="152"/>
    </location>
</feature>
<accession>A0A7I8V8N2</accession>
<dbReference type="GO" id="GO:0030833">
    <property type="term" value="P:regulation of actin filament polymerization"/>
    <property type="evidence" value="ECO:0007669"/>
    <property type="project" value="TreeGrafter"/>
</dbReference>
<dbReference type="Proteomes" id="UP000549394">
    <property type="component" value="Unassembled WGS sequence"/>
</dbReference>
<dbReference type="AlphaFoldDB" id="A0A7I8V8N2"/>
<evidence type="ECO:0000256" key="2">
    <source>
        <dbReference type="SAM" id="MobiDB-lite"/>
    </source>
</evidence>
<feature type="region of interest" description="Disordered" evidence="2">
    <location>
        <begin position="1"/>
        <end position="39"/>
    </location>
</feature>
<dbReference type="PANTHER" id="PTHR14963:SF1">
    <property type="entry name" value="RHO GTPASE-ACTIVATING PROTEIN CONUNDRUM"/>
    <property type="match status" value="1"/>
</dbReference>
<dbReference type="InterPro" id="IPR057323">
    <property type="entry name" value="RHG40/28/18_ubiquitin"/>
</dbReference>
<keyword evidence="1" id="KW-0343">GTPase activation</keyword>
<organism evidence="4 5">
    <name type="scientific">Dimorphilus gyrociliatus</name>
    <dbReference type="NCBI Taxonomy" id="2664684"/>
    <lineage>
        <taxon>Eukaryota</taxon>
        <taxon>Metazoa</taxon>
        <taxon>Spiralia</taxon>
        <taxon>Lophotrochozoa</taxon>
        <taxon>Annelida</taxon>
        <taxon>Polychaeta</taxon>
        <taxon>Polychaeta incertae sedis</taxon>
        <taxon>Dinophilidae</taxon>
        <taxon>Dimorphilus</taxon>
    </lineage>
</organism>
<dbReference type="GO" id="GO:0051056">
    <property type="term" value="P:regulation of small GTPase mediated signal transduction"/>
    <property type="evidence" value="ECO:0007669"/>
    <property type="project" value="TreeGrafter"/>
</dbReference>
<dbReference type="GO" id="GO:0007165">
    <property type="term" value="P:signal transduction"/>
    <property type="evidence" value="ECO:0007669"/>
    <property type="project" value="InterPro"/>
</dbReference>
<feature type="region of interest" description="Disordered" evidence="2">
    <location>
        <begin position="132"/>
        <end position="153"/>
    </location>
</feature>
<evidence type="ECO:0000313" key="4">
    <source>
        <dbReference type="EMBL" id="CAD5112662.1"/>
    </source>
</evidence>
<evidence type="ECO:0000313" key="5">
    <source>
        <dbReference type="Proteomes" id="UP000549394"/>
    </source>
</evidence>
<dbReference type="InterPro" id="IPR000198">
    <property type="entry name" value="RhoGAP_dom"/>
</dbReference>
<dbReference type="PANTHER" id="PTHR14963">
    <property type="entry name" value="RHO GTPASE ACTIVATING PROTEIN 18,19-RELATED"/>
    <property type="match status" value="1"/>
</dbReference>
<reference evidence="4 5" key="1">
    <citation type="submission" date="2020-08" db="EMBL/GenBank/DDBJ databases">
        <authorList>
            <person name="Hejnol A."/>
        </authorList>
    </citation>
    <scope>NUCLEOTIDE SEQUENCE [LARGE SCALE GENOMIC DNA]</scope>
</reference>
<dbReference type="SMART" id="SM00324">
    <property type="entry name" value="RhoGAP"/>
    <property type="match status" value="1"/>
</dbReference>
<dbReference type="GO" id="GO:0005737">
    <property type="term" value="C:cytoplasm"/>
    <property type="evidence" value="ECO:0007669"/>
    <property type="project" value="TreeGrafter"/>
</dbReference>
<dbReference type="Pfam" id="PF25442">
    <property type="entry name" value="Ubiquitin_RHG40_C"/>
    <property type="match status" value="1"/>
</dbReference>